<comment type="caution">
    <text evidence="1">The sequence shown here is derived from an EMBL/GenBank/DDBJ whole genome shotgun (WGS) entry which is preliminary data.</text>
</comment>
<keyword evidence="2" id="KW-1185">Reference proteome</keyword>
<name>A0ABU6SIA7_9FABA</name>
<evidence type="ECO:0000313" key="2">
    <source>
        <dbReference type="Proteomes" id="UP001341840"/>
    </source>
</evidence>
<proteinExistence type="predicted"/>
<dbReference type="Proteomes" id="UP001341840">
    <property type="component" value="Unassembled WGS sequence"/>
</dbReference>
<organism evidence="1 2">
    <name type="scientific">Stylosanthes scabra</name>
    <dbReference type="NCBI Taxonomy" id="79078"/>
    <lineage>
        <taxon>Eukaryota</taxon>
        <taxon>Viridiplantae</taxon>
        <taxon>Streptophyta</taxon>
        <taxon>Embryophyta</taxon>
        <taxon>Tracheophyta</taxon>
        <taxon>Spermatophyta</taxon>
        <taxon>Magnoliopsida</taxon>
        <taxon>eudicotyledons</taxon>
        <taxon>Gunneridae</taxon>
        <taxon>Pentapetalae</taxon>
        <taxon>rosids</taxon>
        <taxon>fabids</taxon>
        <taxon>Fabales</taxon>
        <taxon>Fabaceae</taxon>
        <taxon>Papilionoideae</taxon>
        <taxon>50 kb inversion clade</taxon>
        <taxon>dalbergioids sensu lato</taxon>
        <taxon>Dalbergieae</taxon>
        <taxon>Pterocarpus clade</taxon>
        <taxon>Stylosanthes</taxon>
    </lineage>
</organism>
<evidence type="ECO:0000313" key="1">
    <source>
        <dbReference type="EMBL" id="MED6136112.1"/>
    </source>
</evidence>
<accession>A0ABU6SIA7</accession>
<sequence length="134" mass="15592">MLLGGEELEELMKGPPHSEVAEELPHSTQATELDNGLVEISFNAMVGVYHLETIRSRHLRRKTCYGLSRWRQYSQLYEGISNKINWFAYYPRADIVLGAQWLMYLGDVTMNYLNMIVTFMARDTQVKLQGERLF</sequence>
<protein>
    <submittedName>
        <fullName evidence="1">Uncharacterized protein</fullName>
    </submittedName>
</protein>
<gene>
    <name evidence="1" type="ORF">PIB30_053037</name>
</gene>
<dbReference type="EMBL" id="JASCZI010060805">
    <property type="protein sequence ID" value="MED6136112.1"/>
    <property type="molecule type" value="Genomic_DNA"/>
</dbReference>
<reference evidence="1 2" key="1">
    <citation type="journal article" date="2023" name="Plants (Basel)">
        <title>Bridging the Gap: Combining Genomics and Transcriptomics Approaches to Understand Stylosanthes scabra, an Orphan Legume from the Brazilian Caatinga.</title>
        <authorList>
            <person name="Ferreira-Neto J.R.C."/>
            <person name="da Silva M.D."/>
            <person name="Binneck E."/>
            <person name="de Melo N.F."/>
            <person name="da Silva R.H."/>
            <person name="de Melo A.L.T.M."/>
            <person name="Pandolfi V."/>
            <person name="Bustamante F.O."/>
            <person name="Brasileiro-Vidal A.C."/>
            <person name="Benko-Iseppon A.M."/>
        </authorList>
    </citation>
    <scope>NUCLEOTIDE SEQUENCE [LARGE SCALE GENOMIC DNA]</scope>
    <source>
        <tissue evidence="1">Leaves</tissue>
    </source>
</reference>